<proteinExistence type="predicted"/>
<accession>A0A6I3JCS5</accession>
<evidence type="ECO:0000313" key="2">
    <source>
        <dbReference type="Proteomes" id="UP000433406"/>
    </source>
</evidence>
<dbReference type="AlphaFoldDB" id="A0A6I3JCS5"/>
<protein>
    <recommendedName>
        <fullName evidence="3">Cobalamin biosynthesis protein CbiX</fullName>
    </recommendedName>
</protein>
<dbReference type="EMBL" id="WLCI01000013">
    <property type="protein sequence ID" value="MTB95889.1"/>
    <property type="molecule type" value="Genomic_DNA"/>
</dbReference>
<name>A0A6I3JCS5_9ACTN</name>
<evidence type="ECO:0000313" key="1">
    <source>
        <dbReference type="EMBL" id="MTB95889.1"/>
    </source>
</evidence>
<organism evidence="1 2">
    <name type="scientific">Nocardioides marmotae</name>
    <dbReference type="NCBI Taxonomy" id="2663857"/>
    <lineage>
        <taxon>Bacteria</taxon>
        <taxon>Bacillati</taxon>
        <taxon>Actinomycetota</taxon>
        <taxon>Actinomycetes</taxon>
        <taxon>Propionibacteriales</taxon>
        <taxon>Nocardioidaceae</taxon>
        <taxon>Nocardioides</taxon>
    </lineage>
</organism>
<comment type="caution">
    <text evidence="1">The sequence shown here is derived from an EMBL/GenBank/DDBJ whole genome shotgun (WGS) entry which is preliminary data.</text>
</comment>
<dbReference type="SUPFAM" id="SSF53800">
    <property type="entry name" value="Chelatase"/>
    <property type="match status" value="1"/>
</dbReference>
<dbReference type="Gene3D" id="3.40.50.1400">
    <property type="match status" value="1"/>
</dbReference>
<reference evidence="1 2" key="1">
    <citation type="submission" date="2019-10" db="EMBL/GenBank/DDBJ databases">
        <title>Nocardioides novel species isolated from the excrement of Marmot.</title>
        <authorList>
            <person name="Zhang G."/>
        </authorList>
    </citation>
    <scope>NUCLEOTIDE SEQUENCE [LARGE SCALE GENOMIC DNA]</scope>
    <source>
        <strain evidence="2">zg-579</strain>
    </source>
</reference>
<keyword evidence="2" id="KW-1185">Reference proteome</keyword>
<gene>
    <name evidence="1" type="ORF">GGQ22_12440</name>
</gene>
<sequence>MRTLVTVAETSCPVVREVTRRAGIRLGAPAVATAAADLPAVLERVPGSAVVVPLLLSDAAGLGPPLGPHPLLAAAQASRLIAAGVRPGRPVVMAAAGTDDPVVQERLVRAAALLADTWTGPVVLATTDGLGPRLEDVVGRGAVVSTYALGPGAEAEELRDRVAAAGASVLAEPIGPHRFVADLVGRRFRALQQSVAA</sequence>
<dbReference type="Proteomes" id="UP000433406">
    <property type="component" value="Unassembled WGS sequence"/>
</dbReference>
<evidence type="ECO:0008006" key="3">
    <source>
        <dbReference type="Google" id="ProtNLM"/>
    </source>
</evidence>
<dbReference type="RefSeq" id="WP_154615346.1">
    <property type="nucleotide sequence ID" value="NZ_CP053660.1"/>
</dbReference>